<dbReference type="InterPro" id="IPR041621">
    <property type="entry name" value="PDH_E1_M"/>
</dbReference>
<evidence type="ECO:0000259" key="13">
    <source>
        <dbReference type="Pfam" id="PF22613"/>
    </source>
</evidence>
<feature type="binding site" evidence="10">
    <location>
        <position position="267"/>
    </location>
    <ligand>
        <name>Mg(2+)</name>
        <dbReference type="ChEBI" id="CHEBI:18420"/>
    </ligand>
</feature>
<evidence type="ECO:0000313" key="14">
    <source>
        <dbReference type="EMBL" id="MRX07221.1"/>
    </source>
</evidence>
<dbReference type="GO" id="GO:0046872">
    <property type="term" value="F:metal ion binding"/>
    <property type="evidence" value="ECO:0007669"/>
    <property type="project" value="UniProtKB-KW"/>
</dbReference>
<feature type="domain" description="Transketolase-like C-terminal" evidence="13">
    <location>
        <begin position="718"/>
        <end position="853"/>
    </location>
</feature>
<protein>
    <recommendedName>
        <fullName evidence="4 9">Pyruvate dehydrogenase E1 component</fullName>
        <ecNumber evidence="3 9">1.2.4.1</ecNumber>
    </recommendedName>
</protein>
<keyword evidence="10" id="KW-0479">Metal-binding</keyword>
<keyword evidence="6 9" id="KW-0786">Thiamine pyrophosphate</keyword>
<dbReference type="Pfam" id="PF22613">
    <property type="entry name" value="Transketolase_C_1"/>
    <property type="match status" value="1"/>
</dbReference>
<dbReference type="AlphaFoldDB" id="A0A6L5QDP9"/>
<dbReference type="InterPro" id="IPR029061">
    <property type="entry name" value="THDP-binding"/>
</dbReference>
<dbReference type="Proteomes" id="UP000481037">
    <property type="component" value="Unassembled WGS sequence"/>
</dbReference>
<dbReference type="EMBL" id="WKJM01000003">
    <property type="protein sequence ID" value="MRX07221.1"/>
    <property type="molecule type" value="Genomic_DNA"/>
</dbReference>
<dbReference type="GO" id="GO:0004739">
    <property type="term" value="F:pyruvate dehydrogenase (acetyl-transferring) activity"/>
    <property type="evidence" value="ECO:0007669"/>
    <property type="project" value="UniProtKB-EC"/>
</dbReference>
<dbReference type="Gene3D" id="3.40.50.920">
    <property type="match status" value="1"/>
</dbReference>
<organism evidence="14 15">
    <name type="scientific">Duganella alba</name>
    <dbReference type="NCBI Taxonomy" id="2666081"/>
    <lineage>
        <taxon>Bacteria</taxon>
        <taxon>Pseudomonadati</taxon>
        <taxon>Pseudomonadota</taxon>
        <taxon>Betaproteobacteria</taxon>
        <taxon>Burkholderiales</taxon>
        <taxon>Oxalobacteraceae</taxon>
        <taxon>Telluria group</taxon>
        <taxon>Duganella</taxon>
    </lineage>
</organism>
<comment type="caution">
    <text evidence="14">The sequence shown here is derived from an EMBL/GenBank/DDBJ whole genome shotgun (WGS) entry which is preliminary data.</text>
</comment>
<dbReference type="Pfam" id="PF00456">
    <property type="entry name" value="Transketolase_N"/>
    <property type="match status" value="2"/>
</dbReference>
<evidence type="ECO:0000256" key="3">
    <source>
        <dbReference type="ARBA" id="ARBA00012281"/>
    </source>
</evidence>
<evidence type="ECO:0000259" key="12">
    <source>
        <dbReference type="Pfam" id="PF17831"/>
    </source>
</evidence>
<evidence type="ECO:0000256" key="6">
    <source>
        <dbReference type="ARBA" id="ARBA00023052"/>
    </source>
</evidence>
<dbReference type="InterPro" id="IPR005474">
    <property type="entry name" value="Transketolase_N"/>
</dbReference>
<dbReference type="SUPFAM" id="SSF52518">
    <property type="entry name" value="Thiamin diphosphate-binding fold (THDP-binding)"/>
    <property type="match status" value="2"/>
</dbReference>
<evidence type="ECO:0000256" key="2">
    <source>
        <dbReference type="ARBA" id="ARBA00003157"/>
    </source>
</evidence>
<dbReference type="InterPro" id="IPR055152">
    <property type="entry name" value="Transketolase-like_C_2"/>
</dbReference>
<dbReference type="PANTHER" id="PTHR43825:SF3">
    <property type="entry name" value="PYRUVATE DEHYDROGENASE E1 COMPONENT"/>
    <property type="match status" value="1"/>
</dbReference>
<evidence type="ECO:0000256" key="9">
    <source>
        <dbReference type="PIRNR" id="PIRNR000156"/>
    </source>
</evidence>
<reference evidence="14 15" key="1">
    <citation type="submission" date="2019-11" db="EMBL/GenBank/DDBJ databases">
        <title>Novel species isolated from a subtropical stream in China.</title>
        <authorList>
            <person name="Lu H."/>
        </authorList>
    </citation>
    <scope>NUCLEOTIDE SEQUENCE [LARGE SCALE GENOMIC DNA]</scope>
    <source>
        <strain evidence="14 15">FT25W</strain>
    </source>
</reference>
<dbReference type="RefSeq" id="WP_154362034.1">
    <property type="nucleotide sequence ID" value="NZ_WKJM01000003.1"/>
</dbReference>
<evidence type="ECO:0000256" key="1">
    <source>
        <dbReference type="ARBA" id="ARBA00001964"/>
    </source>
</evidence>
<feature type="domain" description="Pyruvate dehydrogenase E1 component middle" evidence="12">
    <location>
        <begin position="493"/>
        <end position="705"/>
    </location>
</feature>
<dbReference type="InterPro" id="IPR035807">
    <property type="entry name" value="PDC_E1_N"/>
</dbReference>
<feature type="domain" description="Transketolase N-terminal" evidence="11">
    <location>
        <begin position="145"/>
        <end position="298"/>
    </location>
</feature>
<comment type="function">
    <text evidence="2 9">Component of the pyruvate dehydrogenase (PDH) complex, that catalyzes the overall conversion of pyruvate to acetyl-CoA and CO(2).</text>
</comment>
<evidence type="ECO:0000256" key="4">
    <source>
        <dbReference type="ARBA" id="ARBA00017172"/>
    </source>
</evidence>
<dbReference type="SUPFAM" id="SSF52922">
    <property type="entry name" value="TK C-terminal domain-like"/>
    <property type="match status" value="1"/>
</dbReference>
<feature type="domain" description="Transketolase N-terminal" evidence="11">
    <location>
        <begin position="366"/>
        <end position="431"/>
    </location>
</feature>
<evidence type="ECO:0000259" key="11">
    <source>
        <dbReference type="Pfam" id="PF00456"/>
    </source>
</evidence>
<keyword evidence="7 9" id="KW-0670">Pyruvate</keyword>
<evidence type="ECO:0000313" key="15">
    <source>
        <dbReference type="Proteomes" id="UP000481037"/>
    </source>
</evidence>
<feature type="binding site" evidence="10">
    <location>
        <position position="235"/>
    </location>
    <ligand>
        <name>Mg(2+)</name>
        <dbReference type="ChEBI" id="CHEBI:18420"/>
    </ligand>
</feature>
<evidence type="ECO:0000256" key="7">
    <source>
        <dbReference type="ARBA" id="ARBA00023317"/>
    </source>
</evidence>
<evidence type="ECO:0000256" key="8">
    <source>
        <dbReference type="ARBA" id="ARBA00051231"/>
    </source>
</evidence>
<comment type="catalytic activity">
    <reaction evidence="8 9">
        <text>N(6)-[(R)-lipoyl]-L-lysyl-[protein] + pyruvate + H(+) = N(6)-[(R)-S(8)-acetyldihydrolipoyl]-L-lysyl-[protein] + CO2</text>
        <dbReference type="Rhea" id="RHEA:19189"/>
        <dbReference type="Rhea" id="RHEA-COMP:10474"/>
        <dbReference type="Rhea" id="RHEA-COMP:10478"/>
        <dbReference type="ChEBI" id="CHEBI:15361"/>
        <dbReference type="ChEBI" id="CHEBI:15378"/>
        <dbReference type="ChEBI" id="CHEBI:16526"/>
        <dbReference type="ChEBI" id="CHEBI:83099"/>
        <dbReference type="ChEBI" id="CHEBI:83111"/>
        <dbReference type="EC" id="1.2.4.1"/>
    </reaction>
</comment>
<accession>A0A6L5QDP9</accession>
<sequence>MSAQLDQVTANTDPDSQETKEWLDSLAAVLEQEGPDRAHYLLERLIDLARQSGSDIPFSANTAYVNTIPLSQEQHCPGNLEYEEKLRSWMRWNAMAMVVKANRFDGDLGGHLSSFASLANMLGIGFNHFWKAPSENHGGDLLYIQGHSSPGVYARAFLEGRLTEDQLLHFRREVDGGGLSSYPHPKLMPSFWQFPTVSMGLGPLMAIYQARFLKYLHARSIADTTDRKVWAFCGDGEMDEPESLGAIGMAAREKLDNLVIVVNCNLQRLDGPVRGNGKIIQELEGEFRGAGWNVVKVIWGPGWDALLAKDKEGILRKVMMETVDGEYQNYKAKDGAYVRKHFFGKHPKLLEMVANMTDDDIWRLTRGGHDPHKIYAAFKVAQEHKGQPTVLLVKTIKGFGMGKHGEARNTAHNTKKLTDEAVREMRDRYSIPIPDDQLADIPFYKPADDAPEIKYLHERRAALGGYLPARRQHADEKLTVPPLSAFQNVLDATAEGREVSSTQAYVRILTTLLKDQSVGPRIVPVLVDESRTFGMEGLFRQVGIFNQQGQLYEPVDKDQVMYYREDKAGQILQEGINEAGGMSSWIAAATSYSTNNRVMIPFYTYYSMFGMQRIGDLVWAAADMRARGFLMGGTAGRTTLNGEGLQHEDGHSHLFAAAVPNCMPYDPTFGHELAVIIQDGMRRMVEEQEDVFYYITIMNENYPHPGIKPGQEEGILKGMYLLQEGDKKAKQRVQLIGSGTILRESIFAQELLLNDWGIAADVWSAPSLTLVARDGQDAERWNLVNPTAEQRVPYVSQLLKDTQGPIVATTDYMRAFAEQIRAFIPKDRTYRVLGTDGFGRSDSRAKLREFFEVNRYYITVAALKSLAEEGKIDAKVVEQAVAKYNLDPNKPNPVTQ</sequence>
<keyword evidence="15" id="KW-1185">Reference proteome</keyword>
<dbReference type="InterPro" id="IPR009014">
    <property type="entry name" value="Transketo_C/PFOR_II"/>
</dbReference>
<dbReference type="CDD" id="cd02017">
    <property type="entry name" value="TPP_E1_EcPDC_like"/>
    <property type="match status" value="1"/>
</dbReference>
<evidence type="ECO:0000256" key="5">
    <source>
        <dbReference type="ARBA" id="ARBA00023002"/>
    </source>
</evidence>
<dbReference type="InterPro" id="IPR004660">
    <property type="entry name" value="PDH_E1"/>
</dbReference>
<comment type="cofactor">
    <cofactor evidence="10">
        <name>Mg(2+)</name>
        <dbReference type="ChEBI" id="CHEBI:18420"/>
    </cofactor>
</comment>
<dbReference type="NCBIfam" id="TIGR00759">
    <property type="entry name" value="aceE"/>
    <property type="match status" value="1"/>
</dbReference>
<dbReference type="InterPro" id="IPR051157">
    <property type="entry name" value="PDH/Transketolase"/>
</dbReference>
<dbReference type="Gene3D" id="3.40.50.970">
    <property type="match status" value="2"/>
</dbReference>
<proteinExistence type="predicted"/>
<dbReference type="Pfam" id="PF17831">
    <property type="entry name" value="PDH_E1_M"/>
    <property type="match status" value="1"/>
</dbReference>
<dbReference type="PANTHER" id="PTHR43825">
    <property type="entry name" value="PYRUVATE DEHYDROGENASE E1 COMPONENT"/>
    <property type="match status" value="1"/>
</dbReference>
<keyword evidence="5 9" id="KW-0560">Oxidoreductase</keyword>
<gene>
    <name evidence="14" type="primary">aceE</name>
    <name evidence="14" type="ORF">GJ697_05165</name>
</gene>
<comment type="cofactor">
    <cofactor evidence="1 9">
        <name>thiamine diphosphate</name>
        <dbReference type="ChEBI" id="CHEBI:58937"/>
    </cofactor>
</comment>
<evidence type="ECO:0000256" key="10">
    <source>
        <dbReference type="PIRSR" id="PIRSR000156-1"/>
    </source>
</evidence>
<dbReference type="EC" id="1.2.4.1" evidence="3 9"/>
<feature type="binding site" evidence="10">
    <location>
        <position position="265"/>
    </location>
    <ligand>
        <name>Mg(2+)</name>
        <dbReference type="ChEBI" id="CHEBI:18420"/>
    </ligand>
</feature>
<keyword evidence="10" id="KW-0460">Magnesium</keyword>
<name>A0A6L5QDP9_9BURK</name>
<dbReference type="FunFam" id="3.40.50.970:FF:000011">
    <property type="entry name" value="Pyruvate dehydrogenase E1 component"/>
    <property type="match status" value="1"/>
</dbReference>
<dbReference type="PIRSF" id="PIRSF000156">
    <property type="entry name" value="Pyruvate_dh_E1"/>
    <property type="match status" value="1"/>
</dbReference>